<proteinExistence type="predicted"/>
<dbReference type="Pfam" id="PF04402">
    <property type="entry name" value="SIMPL"/>
    <property type="match status" value="1"/>
</dbReference>
<dbReference type="AlphaFoldDB" id="A0A1X9SQR3"/>
<accession>A0A381D766</accession>
<dbReference type="KEGG" id="cdev:CIGN_0245"/>
<protein>
    <submittedName>
        <fullName evidence="1">DUF541 domain protein</fullName>
    </submittedName>
</protein>
<dbReference type="EMBL" id="CP018788">
    <property type="protein sequence ID" value="ARQ98557.1"/>
    <property type="molecule type" value="Genomic_DNA"/>
</dbReference>
<organism evidence="1 2">
    <name type="scientific">Campylobacter devanensis</name>
    <dbReference type="NCBI Taxonomy" id="3161138"/>
    <lineage>
        <taxon>Bacteria</taxon>
        <taxon>Pseudomonadati</taxon>
        <taxon>Campylobacterota</taxon>
        <taxon>Epsilonproteobacteria</taxon>
        <taxon>Campylobacterales</taxon>
        <taxon>Campylobacteraceae</taxon>
        <taxon>Campylobacter</taxon>
    </lineage>
</organism>
<name>A0A1X9SQR3_9BACT</name>
<gene>
    <name evidence="1" type="ORF">CIGN_0245</name>
</gene>
<sequence>MLNLLFKSLFALAVLIVFIAGVVFDAKFLSQNQFSDKELKFNRTITQSVEFIPDQFSANISLESTNALRTKDQIAPNELEIITATLDKALKLAKDSQICKASTYSINPSYSYNDGARIITGQLINFDIGCKFDKNSIDKYDNLITQLNTLLKNNEFISINLPAITPSVSDAISTQNNELLHIKVLNNAMQKAQLYSNELGKNCVLNSVDFTGTSHPAVYANLKSTQTPIESKHTQTLSATATYNCK</sequence>
<dbReference type="OrthoDB" id="5360249at2"/>
<accession>A0A1X9SQR3</accession>
<keyword evidence="2" id="KW-1185">Reference proteome</keyword>
<dbReference type="Proteomes" id="UP000194309">
    <property type="component" value="Chromosome"/>
</dbReference>
<dbReference type="InterPro" id="IPR007497">
    <property type="entry name" value="SIMPL/DUF541"/>
</dbReference>
<reference evidence="1 2" key="1">
    <citation type="journal article" date="2017" name="Genome Biol. Evol.">
        <title>Comparative Genomic Analysis Identifies a Campylobacter Clade Deficient in Selenium Metabolism.</title>
        <authorList>
            <person name="Miller W.G."/>
            <person name="Yee E."/>
            <person name="Lopes B.S."/>
            <person name="Chapman M.H."/>
            <person name="Huynh S."/>
            <person name="Bono J.L."/>
            <person name="Parker C.T."/>
            <person name="Strachan N.J.C."/>
            <person name="Forbes K.J."/>
        </authorList>
    </citation>
    <scope>NUCLEOTIDE SEQUENCE [LARGE SCALE GENOMIC DNA]</scope>
    <source>
        <strain evidence="1 2">NCTC 13003</strain>
    </source>
</reference>
<evidence type="ECO:0000313" key="1">
    <source>
        <dbReference type="EMBL" id="ARQ98557.1"/>
    </source>
</evidence>
<dbReference type="Gene3D" id="3.30.110.170">
    <property type="entry name" value="Protein of unknown function (DUF541), domain 1"/>
    <property type="match status" value="1"/>
</dbReference>
<dbReference type="Gene3D" id="3.30.70.2970">
    <property type="entry name" value="Protein of unknown function (DUF541), domain 2"/>
    <property type="match status" value="1"/>
</dbReference>
<dbReference type="STRING" id="1660064.CIGN_0245"/>
<evidence type="ECO:0000313" key="2">
    <source>
        <dbReference type="Proteomes" id="UP000194309"/>
    </source>
</evidence>